<proteinExistence type="predicted"/>
<dbReference type="Proteomes" id="UP000534186">
    <property type="component" value="Unassembled WGS sequence"/>
</dbReference>
<reference evidence="2 3" key="1">
    <citation type="submission" date="2020-07" db="EMBL/GenBank/DDBJ databases">
        <title>Genomic Encyclopedia of Type Strains, Phase IV (KMG-V): Genome sequencing to study the core and pangenomes of soil and plant-associated prokaryotes.</title>
        <authorList>
            <person name="Whitman W."/>
        </authorList>
    </citation>
    <scope>NUCLEOTIDE SEQUENCE [LARGE SCALE GENOMIC DNA]</scope>
    <source>
        <strain evidence="2 3">M8UP30</strain>
    </source>
</reference>
<protein>
    <submittedName>
        <fullName evidence="2">Effector-binding domain-containing protein</fullName>
    </submittedName>
</protein>
<dbReference type="AlphaFoldDB" id="A0A7Y9T2Z2"/>
<dbReference type="Gene3D" id="3.20.80.10">
    <property type="entry name" value="Regulatory factor, effector binding domain"/>
    <property type="match status" value="1"/>
</dbReference>
<name>A0A7Y9T2Z2_9BACT</name>
<dbReference type="SMART" id="SM00871">
    <property type="entry name" value="AraC_E_bind"/>
    <property type="match status" value="1"/>
</dbReference>
<dbReference type="Pfam" id="PF06445">
    <property type="entry name" value="GyrI-like"/>
    <property type="match status" value="1"/>
</dbReference>
<comment type="caution">
    <text evidence="2">The sequence shown here is derived from an EMBL/GenBank/DDBJ whole genome shotgun (WGS) entry which is preliminary data.</text>
</comment>
<feature type="domain" description="AraC effector-binding" evidence="1">
    <location>
        <begin position="3"/>
        <end position="153"/>
    </location>
</feature>
<evidence type="ECO:0000259" key="1">
    <source>
        <dbReference type="SMART" id="SM00871"/>
    </source>
</evidence>
<dbReference type="SUPFAM" id="SSF55136">
    <property type="entry name" value="Probable bacterial effector-binding domain"/>
    <property type="match status" value="1"/>
</dbReference>
<gene>
    <name evidence="2" type="ORF">HDF12_002657</name>
</gene>
<organism evidence="2 3">
    <name type="scientific">Tunturiibacter lichenicola</name>
    <dbReference type="NCBI Taxonomy" id="2051959"/>
    <lineage>
        <taxon>Bacteria</taxon>
        <taxon>Pseudomonadati</taxon>
        <taxon>Acidobacteriota</taxon>
        <taxon>Terriglobia</taxon>
        <taxon>Terriglobales</taxon>
        <taxon>Acidobacteriaceae</taxon>
        <taxon>Tunturiibacter</taxon>
    </lineage>
</organism>
<dbReference type="InterPro" id="IPR010499">
    <property type="entry name" value="AraC_E-bd"/>
</dbReference>
<accession>A0A7Y9T2Z2</accession>
<sequence>MIETPKIVETVALPMAFLHLTVPTSEIQKVMIPGLNEVKAAAAAQGVSEAGPWFTHHLVKPKGTFDFEICVPVAAPIVTAGRVQAGVWPAMKVVRTVYHGDYSGLGAGWGEFEAWIAKNGYKTAEDLWERYLTGMEAGPDPANWRTELNRPLVGR</sequence>
<dbReference type="EMBL" id="JACCCV010000002">
    <property type="protein sequence ID" value="NYF52258.1"/>
    <property type="molecule type" value="Genomic_DNA"/>
</dbReference>
<dbReference type="InterPro" id="IPR011256">
    <property type="entry name" value="Reg_factor_effector_dom_sf"/>
</dbReference>
<evidence type="ECO:0000313" key="3">
    <source>
        <dbReference type="Proteomes" id="UP000534186"/>
    </source>
</evidence>
<evidence type="ECO:0000313" key="2">
    <source>
        <dbReference type="EMBL" id="NYF52258.1"/>
    </source>
</evidence>
<dbReference type="InterPro" id="IPR029442">
    <property type="entry name" value="GyrI-like"/>
</dbReference>